<reference evidence="2" key="1">
    <citation type="submission" date="2023-03" db="EMBL/GenBank/DDBJ databases">
        <title>Massive genome expansion in bonnet fungi (Mycena s.s.) driven by repeated elements and novel gene families across ecological guilds.</title>
        <authorList>
            <consortium name="Lawrence Berkeley National Laboratory"/>
            <person name="Harder C.B."/>
            <person name="Miyauchi S."/>
            <person name="Viragh M."/>
            <person name="Kuo A."/>
            <person name="Thoen E."/>
            <person name="Andreopoulos B."/>
            <person name="Lu D."/>
            <person name="Skrede I."/>
            <person name="Drula E."/>
            <person name="Henrissat B."/>
            <person name="Morin E."/>
            <person name="Kohler A."/>
            <person name="Barry K."/>
            <person name="LaButti K."/>
            <person name="Morin E."/>
            <person name="Salamov A."/>
            <person name="Lipzen A."/>
            <person name="Mereny Z."/>
            <person name="Hegedus B."/>
            <person name="Baldrian P."/>
            <person name="Stursova M."/>
            <person name="Weitz H."/>
            <person name="Taylor A."/>
            <person name="Grigoriev I.V."/>
            <person name="Nagy L.G."/>
            <person name="Martin F."/>
            <person name="Kauserud H."/>
        </authorList>
    </citation>
    <scope>NUCLEOTIDE SEQUENCE</scope>
    <source>
        <strain evidence="2">9144</strain>
    </source>
</reference>
<gene>
    <name evidence="2" type="ORF">GGX14DRAFT_386637</name>
</gene>
<sequence>MPPKRAASTVVFSTHLPTGRTAGTTPPAPNPAAVATTTAWVTPTGSRNRDKTLYCYEVTRALRGTRDVPSNLNYVDLATLNRLGILGSIQDHRIVGYEKNSSSIYCQLRDHDHMAVRTCPMQVGFIESSTVLWFQRNEPSSDAIPTQSMGRFPHMSGTSGCTP</sequence>
<evidence type="ECO:0000313" key="3">
    <source>
        <dbReference type="Proteomes" id="UP001219525"/>
    </source>
</evidence>
<protein>
    <submittedName>
        <fullName evidence="2">Uncharacterized protein</fullName>
    </submittedName>
</protein>
<comment type="caution">
    <text evidence="2">The sequence shown here is derived from an EMBL/GenBank/DDBJ whole genome shotgun (WGS) entry which is preliminary data.</text>
</comment>
<name>A0AAD6YQ31_9AGAR</name>
<accession>A0AAD6YQ31</accession>
<evidence type="ECO:0000313" key="2">
    <source>
        <dbReference type="EMBL" id="KAJ7225925.1"/>
    </source>
</evidence>
<keyword evidence="3" id="KW-1185">Reference proteome</keyword>
<feature type="region of interest" description="Disordered" evidence="1">
    <location>
        <begin position="142"/>
        <end position="163"/>
    </location>
</feature>
<evidence type="ECO:0000256" key="1">
    <source>
        <dbReference type="SAM" id="MobiDB-lite"/>
    </source>
</evidence>
<dbReference type="EMBL" id="JARJCW010000004">
    <property type="protein sequence ID" value="KAJ7225925.1"/>
    <property type="molecule type" value="Genomic_DNA"/>
</dbReference>
<organism evidence="2 3">
    <name type="scientific">Mycena pura</name>
    <dbReference type="NCBI Taxonomy" id="153505"/>
    <lineage>
        <taxon>Eukaryota</taxon>
        <taxon>Fungi</taxon>
        <taxon>Dikarya</taxon>
        <taxon>Basidiomycota</taxon>
        <taxon>Agaricomycotina</taxon>
        <taxon>Agaricomycetes</taxon>
        <taxon>Agaricomycetidae</taxon>
        <taxon>Agaricales</taxon>
        <taxon>Marasmiineae</taxon>
        <taxon>Mycenaceae</taxon>
        <taxon>Mycena</taxon>
    </lineage>
</organism>
<dbReference type="AlphaFoldDB" id="A0AAD6YQ31"/>
<proteinExistence type="predicted"/>
<dbReference type="Proteomes" id="UP001219525">
    <property type="component" value="Unassembled WGS sequence"/>
</dbReference>